<protein>
    <submittedName>
        <fullName evidence="1">Uncharacterized protein</fullName>
    </submittedName>
</protein>
<gene>
    <name evidence="1" type="ORF">S01H4_48304</name>
</gene>
<organism evidence="1">
    <name type="scientific">marine sediment metagenome</name>
    <dbReference type="NCBI Taxonomy" id="412755"/>
    <lineage>
        <taxon>unclassified sequences</taxon>
        <taxon>metagenomes</taxon>
        <taxon>ecological metagenomes</taxon>
    </lineage>
</organism>
<evidence type="ECO:0000313" key="1">
    <source>
        <dbReference type="EMBL" id="GAG91032.1"/>
    </source>
</evidence>
<dbReference type="AlphaFoldDB" id="X1CCZ9"/>
<comment type="caution">
    <text evidence="1">The sequence shown here is derived from an EMBL/GenBank/DDBJ whole genome shotgun (WGS) entry which is preliminary data.</text>
</comment>
<accession>X1CCZ9</accession>
<sequence>KEAEELAEIIRDKAVSLKRALFDSEIIDTYKSYKSKADKSKADKKGGK</sequence>
<dbReference type="EMBL" id="BART01027218">
    <property type="protein sequence ID" value="GAG91032.1"/>
    <property type="molecule type" value="Genomic_DNA"/>
</dbReference>
<proteinExistence type="predicted"/>
<feature type="non-terminal residue" evidence="1">
    <location>
        <position position="1"/>
    </location>
</feature>
<reference evidence="1" key="1">
    <citation type="journal article" date="2014" name="Front. Microbiol.">
        <title>High frequency of phylogenetically diverse reductive dehalogenase-homologous genes in deep subseafloor sedimentary metagenomes.</title>
        <authorList>
            <person name="Kawai M."/>
            <person name="Futagami T."/>
            <person name="Toyoda A."/>
            <person name="Takaki Y."/>
            <person name="Nishi S."/>
            <person name="Hori S."/>
            <person name="Arai W."/>
            <person name="Tsubouchi T."/>
            <person name="Morono Y."/>
            <person name="Uchiyama I."/>
            <person name="Ito T."/>
            <person name="Fujiyama A."/>
            <person name="Inagaki F."/>
            <person name="Takami H."/>
        </authorList>
    </citation>
    <scope>NUCLEOTIDE SEQUENCE</scope>
    <source>
        <strain evidence="1">Expedition CK06-06</strain>
    </source>
</reference>
<name>X1CCZ9_9ZZZZ</name>